<dbReference type="Pfam" id="PF21549">
    <property type="entry name" value="PRDM2_PR"/>
    <property type="match status" value="1"/>
</dbReference>
<evidence type="ECO:0000259" key="2">
    <source>
        <dbReference type="Pfam" id="PF21549"/>
    </source>
</evidence>
<feature type="compositionally biased region" description="Polar residues" evidence="1">
    <location>
        <begin position="182"/>
        <end position="192"/>
    </location>
</feature>
<gene>
    <name evidence="3" type="ORF">D623_10025486</name>
</gene>
<feature type="compositionally biased region" description="Basic residues" evidence="1">
    <location>
        <begin position="405"/>
        <end position="414"/>
    </location>
</feature>
<dbReference type="Proteomes" id="UP000052978">
    <property type="component" value="Unassembled WGS sequence"/>
</dbReference>
<feature type="compositionally biased region" description="Pro residues" evidence="1">
    <location>
        <begin position="389"/>
        <end position="400"/>
    </location>
</feature>
<feature type="region of interest" description="Disordered" evidence="1">
    <location>
        <begin position="365"/>
        <end position="414"/>
    </location>
</feature>
<evidence type="ECO:0000313" key="3">
    <source>
        <dbReference type="EMBL" id="EPQ10497.1"/>
    </source>
</evidence>
<name>S7PPZ6_MYOBR</name>
<feature type="region of interest" description="Disordered" evidence="1">
    <location>
        <begin position="174"/>
        <end position="205"/>
    </location>
</feature>
<dbReference type="AlphaFoldDB" id="S7PPZ6"/>
<evidence type="ECO:0000256" key="1">
    <source>
        <dbReference type="SAM" id="MobiDB-lite"/>
    </source>
</evidence>
<accession>S7PPZ6</accession>
<evidence type="ECO:0000313" key="4">
    <source>
        <dbReference type="Proteomes" id="UP000052978"/>
    </source>
</evidence>
<dbReference type="Gene3D" id="2.170.270.10">
    <property type="entry name" value="SET domain"/>
    <property type="match status" value="1"/>
</dbReference>
<dbReference type="InterPro" id="IPR046341">
    <property type="entry name" value="SET_dom_sf"/>
</dbReference>
<feature type="domain" description="SET" evidence="2">
    <location>
        <begin position="120"/>
        <end position="185"/>
    </location>
</feature>
<proteinExistence type="predicted"/>
<reference evidence="3 4" key="1">
    <citation type="journal article" date="2013" name="Nat. Commun.">
        <title>Genome analysis reveals insights into physiology and longevity of the Brandt's bat Myotis brandtii.</title>
        <authorList>
            <person name="Seim I."/>
            <person name="Fang X."/>
            <person name="Xiong Z."/>
            <person name="Lobanov A.V."/>
            <person name="Huang Z."/>
            <person name="Ma S."/>
            <person name="Feng Y."/>
            <person name="Turanov A.A."/>
            <person name="Zhu Y."/>
            <person name="Lenz T.L."/>
            <person name="Gerashchenko M.V."/>
            <person name="Fan D."/>
            <person name="Hee Yim S."/>
            <person name="Yao X."/>
            <person name="Jordan D."/>
            <person name="Xiong Y."/>
            <person name="Ma Y."/>
            <person name="Lyapunov A.N."/>
            <person name="Chen G."/>
            <person name="Kulakova O.I."/>
            <person name="Sun Y."/>
            <person name="Lee S.G."/>
            <person name="Bronson R.T."/>
            <person name="Moskalev A.A."/>
            <person name="Sunyaev S.R."/>
            <person name="Zhang G."/>
            <person name="Krogh A."/>
            <person name="Wang J."/>
            <person name="Gladyshev V.N."/>
        </authorList>
    </citation>
    <scope>NUCLEOTIDE SEQUENCE [LARGE SCALE GENOMIC DNA]</scope>
</reference>
<protein>
    <submittedName>
        <fullName evidence="3">PR domain-containing protein 11</fullName>
    </submittedName>
</protein>
<sequence>MTENMKECLAQTKAAVGDMVTVVKTEVCSPLRDQEYGQPCSRRPDPSAMEVEPKKLKGKRDLIMPKSFQQVDFWFCESCQEYFVDECPKHGPPVFVSDTPVPVGLPDRAALTIPQGMEVVKDANGENDVRCINEVIPKGHIFGPYEGQISTQDKSAGFFSWLIVDKNNRYKSIDGSDETKANWMSQGEQATGQGRPEAAELSWNSEGSPFGSVLLVCAVCRGPTRGDDEDEETPGPSRQAMRASLPQSREEEARLARPTLLRSSSSSDQSETVGPKPETLPRPSPQAQASCRTPRPHPSPPRTGLDWQLLHAHAQQTEMFQQFCQDLVTVHRDMANSMHVISQAMAELTSRVSQMCQTLTEIRDTVQASQRGPDEAAPTGSALQAEAPPLEPPQAPPAPTPARTTRSRKRKHNF</sequence>
<dbReference type="EMBL" id="KE163014">
    <property type="protein sequence ID" value="EPQ10497.1"/>
    <property type="molecule type" value="Genomic_DNA"/>
</dbReference>
<keyword evidence="4" id="KW-1185">Reference proteome</keyword>
<feature type="region of interest" description="Disordered" evidence="1">
    <location>
        <begin position="224"/>
        <end position="305"/>
    </location>
</feature>
<dbReference type="InterPro" id="IPR001214">
    <property type="entry name" value="SET_dom"/>
</dbReference>
<organism evidence="3 4">
    <name type="scientific">Myotis brandtii</name>
    <name type="common">Brandt's bat</name>
    <dbReference type="NCBI Taxonomy" id="109478"/>
    <lineage>
        <taxon>Eukaryota</taxon>
        <taxon>Metazoa</taxon>
        <taxon>Chordata</taxon>
        <taxon>Craniata</taxon>
        <taxon>Vertebrata</taxon>
        <taxon>Euteleostomi</taxon>
        <taxon>Mammalia</taxon>
        <taxon>Eutheria</taxon>
        <taxon>Laurasiatheria</taxon>
        <taxon>Chiroptera</taxon>
        <taxon>Yangochiroptera</taxon>
        <taxon>Vespertilionidae</taxon>
        <taxon>Myotis</taxon>
    </lineage>
</organism>